<evidence type="ECO:0000313" key="4">
    <source>
        <dbReference type="Proteomes" id="UP000602198"/>
    </source>
</evidence>
<evidence type="ECO:0000256" key="1">
    <source>
        <dbReference type="ARBA" id="ARBA00022729"/>
    </source>
</evidence>
<reference evidence="3 4" key="1">
    <citation type="submission" date="2021-01" db="EMBL/GenBank/DDBJ databases">
        <title>WGS of actinomycetes isolated from Thailand.</title>
        <authorList>
            <person name="Thawai C."/>
        </authorList>
    </citation>
    <scope>NUCLEOTIDE SEQUENCE [LARGE SCALE GENOMIC DNA]</scope>
    <source>
        <strain evidence="3 4">LPG 2</strain>
    </source>
</reference>
<dbReference type="EMBL" id="JAERRJ010000016">
    <property type="protein sequence ID" value="MBL1079428.1"/>
    <property type="molecule type" value="Genomic_DNA"/>
</dbReference>
<dbReference type="PANTHER" id="PTHR46580:SF4">
    <property type="entry name" value="ATP_GTP-BINDING PROTEIN"/>
    <property type="match status" value="1"/>
</dbReference>
<accession>A0ABS1MFL6</accession>
<dbReference type="Gene3D" id="2.130.10.130">
    <property type="entry name" value="Integrin alpha, N-terminal"/>
    <property type="match status" value="2"/>
</dbReference>
<sequence>MRSLVLGCAVVVAGATLAGGQAVAAPSTGSAGNAGTAFSDPYYFDAGTAPWVLRGADVNRDGKPDIITANAGSTTVNGTTYGGLKGVSVLLNTTATGAGTPSFTAPRQFVAGIGTLSVEIADLDGDGAPEILTSNFFDTGANGISILRNLTPAGGTTAEFAAPINLPTGAFPSLVKIIDINADGKLDLVTGDAGIPFGLGITVLLNTSQLGGPITFTPPVQFLGGSVAEGLAVGDINNDGRDDILVSNTTTSNVAVLVNTTAPGSLTPTFNTTQEWVVTSTDAQLADLDGDGRLDMIIARTAGGFSVRLNRTTPGAPTAEFGEDIVNDLIGEVTRAQGTLGVVTEGLAVADFDGDGSPDIAANNDFPIPGYSISVFTNHTQPGARTVALSGPDGYHGSQWIIGTNSITTADFNGDGKPDLATGNVPSLAVEDNVLVHGGISVLLNAQ</sequence>
<proteinExistence type="predicted"/>
<keyword evidence="1 2" id="KW-0732">Signal</keyword>
<dbReference type="RefSeq" id="WP_201955907.1">
    <property type="nucleotide sequence ID" value="NZ_JAERRJ010000016.1"/>
</dbReference>
<dbReference type="Proteomes" id="UP000602198">
    <property type="component" value="Unassembled WGS sequence"/>
</dbReference>
<protein>
    <submittedName>
        <fullName evidence="3">VCBS repeat-containing protein</fullName>
    </submittedName>
</protein>
<dbReference type="PANTHER" id="PTHR46580">
    <property type="entry name" value="SENSOR KINASE-RELATED"/>
    <property type="match status" value="1"/>
</dbReference>
<organism evidence="3 4">
    <name type="scientific">Nocardia acididurans</name>
    <dbReference type="NCBI Taxonomy" id="2802282"/>
    <lineage>
        <taxon>Bacteria</taxon>
        <taxon>Bacillati</taxon>
        <taxon>Actinomycetota</taxon>
        <taxon>Actinomycetes</taxon>
        <taxon>Mycobacteriales</taxon>
        <taxon>Nocardiaceae</taxon>
        <taxon>Nocardia</taxon>
    </lineage>
</organism>
<evidence type="ECO:0000256" key="2">
    <source>
        <dbReference type="SAM" id="SignalP"/>
    </source>
</evidence>
<keyword evidence="4" id="KW-1185">Reference proteome</keyword>
<dbReference type="InterPro" id="IPR013517">
    <property type="entry name" value="FG-GAP"/>
</dbReference>
<feature type="chain" id="PRO_5045912692" evidence="2">
    <location>
        <begin position="25"/>
        <end position="447"/>
    </location>
</feature>
<evidence type="ECO:0000313" key="3">
    <source>
        <dbReference type="EMBL" id="MBL1079428.1"/>
    </source>
</evidence>
<dbReference type="SUPFAM" id="SSF69318">
    <property type="entry name" value="Integrin alpha N-terminal domain"/>
    <property type="match status" value="1"/>
</dbReference>
<dbReference type="InterPro" id="IPR028994">
    <property type="entry name" value="Integrin_alpha_N"/>
</dbReference>
<dbReference type="Gene3D" id="2.40.128.340">
    <property type="match status" value="1"/>
</dbReference>
<name>A0ABS1MFL6_9NOCA</name>
<gene>
    <name evidence="3" type="ORF">JK358_33985</name>
</gene>
<dbReference type="Pfam" id="PF13517">
    <property type="entry name" value="FG-GAP_3"/>
    <property type="match status" value="2"/>
</dbReference>
<comment type="caution">
    <text evidence="3">The sequence shown here is derived from an EMBL/GenBank/DDBJ whole genome shotgun (WGS) entry which is preliminary data.</text>
</comment>
<feature type="signal peptide" evidence="2">
    <location>
        <begin position="1"/>
        <end position="24"/>
    </location>
</feature>